<dbReference type="Gramene" id="TraesARI7D03G04477520.1">
    <property type="protein sequence ID" value="TraesARI7D03G04477520.1.CDS1"/>
    <property type="gene ID" value="TraesARI7D03G04477520"/>
</dbReference>
<dbReference type="OrthoDB" id="625231at2759"/>
<dbReference type="Gramene" id="TraesPARA_EIv1.0_2582790.1">
    <property type="protein sequence ID" value="TraesPARA_EIv1.0_2582790.1.CDS1"/>
    <property type="gene ID" value="TraesPARA_EIv1.0_2582790"/>
</dbReference>
<evidence type="ECO:0000313" key="2">
    <source>
        <dbReference type="EnsemblPlants" id="TraesCS7D02G312400.1.cds1"/>
    </source>
</evidence>
<dbReference type="Gramene" id="TraesRN7D0100766900.1">
    <property type="protein sequence ID" value="TraesRN7D0100766900.1"/>
    <property type="gene ID" value="TraesRN7D0100766900"/>
</dbReference>
<accession>A0A3B6TSD0</accession>
<dbReference type="Gramene" id="TraesJUL7D03G04445510.1">
    <property type="protein sequence ID" value="TraesJUL7D03G04445510.1.CDS1"/>
    <property type="gene ID" value="TraesJUL7D03G04445510"/>
</dbReference>
<dbReference type="Gramene" id="TraesLDM7D03G04407810.1">
    <property type="protein sequence ID" value="TraesLDM7D03G04407810.1.CDS1"/>
    <property type="gene ID" value="TraesLDM7D03G04407810"/>
</dbReference>
<dbReference type="OMA" id="TRCHSNI"/>
<dbReference type="Gramene" id="TraesNOR7D03G04450500.1">
    <property type="protein sequence ID" value="TraesNOR7D03G04450500.1.CDS1"/>
    <property type="gene ID" value="TraesNOR7D03G04450500"/>
</dbReference>
<dbReference type="Gramene" id="TraesCLE_scaffold_042737_01G000200.1">
    <property type="protein sequence ID" value="TraesCLE_scaffold_042737_01G000200.1"/>
    <property type="gene ID" value="TraesCLE_scaffold_042737_01G000200"/>
</dbReference>
<dbReference type="Proteomes" id="UP000019116">
    <property type="component" value="Chromosome 7D"/>
</dbReference>
<gene>
    <name evidence="2" type="primary">LOC123168365</name>
</gene>
<dbReference type="Gramene" id="TraesMAC7D03G04393460.1">
    <property type="protein sequence ID" value="TraesMAC7D03G04393460.1.CDS1"/>
    <property type="gene ID" value="TraesMAC7D03G04393460"/>
</dbReference>
<dbReference type="RefSeq" id="XP_044442169.1">
    <property type="nucleotide sequence ID" value="XM_044586234.1"/>
</dbReference>
<keyword evidence="3" id="KW-1185">Reference proteome</keyword>
<dbReference type="Gramene" id="TraesLAC7D03G04348430.1">
    <property type="protein sequence ID" value="TraesLAC7D03G04348430.1.CDS1"/>
    <property type="gene ID" value="TraesLAC7D03G04348430"/>
</dbReference>
<dbReference type="Gramene" id="TraesCS7D03G0745100.1">
    <property type="protein sequence ID" value="TraesCS7D03G0745100.1.CDS1"/>
    <property type="gene ID" value="TraesCS7D03G0745100"/>
</dbReference>
<dbReference type="InterPro" id="IPR003676">
    <property type="entry name" value="SAUR_fam"/>
</dbReference>
<dbReference type="PANTHER" id="PTHR31929">
    <property type="entry name" value="SAUR-LIKE AUXIN-RESPONSIVE PROTEIN FAMILY-RELATED"/>
    <property type="match status" value="1"/>
</dbReference>
<dbReference type="Gramene" id="TraesSTA7D03G04395460.1">
    <property type="protein sequence ID" value="TraesSTA7D03G04395460.1.CDS1"/>
    <property type="gene ID" value="TraesSTA7D03G04395460"/>
</dbReference>
<dbReference type="Gramene" id="TraesROB_scaffold_150012_01G000100.1">
    <property type="protein sequence ID" value="TraesROB_scaffold_150012_01G000100.1"/>
    <property type="gene ID" value="TraesROB_scaffold_150012_01G000100"/>
</dbReference>
<dbReference type="GO" id="GO:0009733">
    <property type="term" value="P:response to auxin"/>
    <property type="evidence" value="ECO:0007669"/>
    <property type="project" value="InterPro"/>
</dbReference>
<dbReference type="AlphaFoldDB" id="A0A3B6TSD0"/>
<organism evidence="2">
    <name type="scientific">Triticum aestivum</name>
    <name type="common">Wheat</name>
    <dbReference type="NCBI Taxonomy" id="4565"/>
    <lineage>
        <taxon>Eukaryota</taxon>
        <taxon>Viridiplantae</taxon>
        <taxon>Streptophyta</taxon>
        <taxon>Embryophyta</taxon>
        <taxon>Tracheophyta</taxon>
        <taxon>Spermatophyta</taxon>
        <taxon>Magnoliopsida</taxon>
        <taxon>Liliopsida</taxon>
        <taxon>Poales</taxon>
        <taxon>Poaceae</taxon>
        <taxon>BOP clade</taxon>
        <taxon>Pooideae</taxon>
        <taxon>Triticodae</taxon>
        <taxon>Triticeae</taxon>
        <taxon>Triticinae</taxon>
        <taxon>Triticum</taxon>
    </lineage>
</organism>
<dbReference type="Gramene" id="TraesWEE_scaffold_030254_01G000200.1">
    <property type="protein sequence ID" value="TraesWEE_scaffold_030254_01G000200.1"/>
    <property type="gene ID" value="TraesWEE_scaffold_030254_01G000200"/>
</dbReference>
<comment type="similarity">
    <text evidence="1">Belongs to the ARG7 family.</text>
</comment>
<evidence type="ECO:0000256" key="1">
    <source>
        <dbReference type="ARBA" id="ARBA00006974"/>
    </source>
</evidence>
<reference evidence="2" key="1">
    <citation type="submission" date="2018-08" db="EMBL/GenBank/DDBJ databases">
        <authorList>
            <person name="Rossello M."/>
        </authorList>
    </citation>
    <scope>NUCLEOTIDE SEQUENCE [LARGE SCALE GENOMIC DNA]</scope>
    <source>
        <strain evidence="2">cv. Chinese Spring</strain>
    </source>
</reference>
<dbReference type="GeneID" id="123168365"/>
<dbReference type="EnsemblPlants" id="TraesCS7D02G312400.1">
    <property type="protein sequence ID" value="TraesCS7D02G312400.1.cds1"/>
    <property type="gene ID" value="TraesCS7D02G312400"/>
</dbReference>
<dbReference type="Gramene" id="TraesSYM7D03G04455180.1">
    <property type="protein sequence ID" value="TraesSYM7D03G04455180.1.CDS1"/>
    <property type="gene ID" value="TraesSYM7D03G04455180"/>
</dbReference>
<dbReference type="Gramene" id="TraesJAG7D03G04384700.1">
    <property type="protein sequence ID" value="TraesJAG7D03G04384700.1.CDS1"/>
    <property type="gene ID" value="TraesJAG7D03G04384700"/>
</dbReference>
<evidence type="ECO:0000313" key="3">
    <source>
        <dbReference type="Proteomes" id="UP000019116"/>
    </source>
</evidence>
<protein>
    <submittedName>
        <fullName evidence="2">Uncharacterized protein</fullName>
    </submittedName>
</protein>
<sequence>MGGKLLQLMSRLHLAKGGGGGGKGGGAVPRGHFAVYVGEARARFVIPTAYLRHPSFVALLESAEEEFGFDHHGGGIIIPCSESDFVELVGSLSSSSPSSSWRH</sequence>
<dbReference type="Pfam" id="PF02519">
    <property type="entry name" value="Auxin_inducible"/>
    <property type="match status" value="1"/>
</dbReference>
<name>A0A3B6TSD0_WHEAT</name>
<reference evidence="2" key="2">
    <citation type="submission" date="2018-10" db="UniProtKB">
        <authorList>
            <consortium name="EnsemblPlants"/>
        </authorList>
    </citation>
    <scope>IDENTIFICATION</scope>
</reference>
<dbReference type="Gramene" id="TraesCAD_scaffold_052000_01G000200.1">
    <property type="protein sequence ID" value="TraesCAD_scaffold_052000_01G000200.1"/>
    <property type="gene ID" value="TraesCAD_scaffold_052000_01G000200"/>
</dbReference>
<proteinExistence type="inferred from homology"/>
<dbReference type="Gramene" id="TraesCS7D02G312400.1">
    <property type="protein sequence ID" value="TraesCS7D02G312400.1.cds1"/>
    <property type="gene ID" value="TraesCS7D02G312400"/>
</dbReference>
<dbReference type="PaxDb" id="4565-Traes_7DL_241FE0237.1"/>